<protein>
    <submittedName>
        <fullName evidence="1">Uncharacterized protein</fullName>
    </submittedName>
</protein>
<proteinExistence type="predicted"/>
<dbReference type="AlphaFoldDB" id="A0A229P4Z0"/>
<accession>A0A229P4Z0</accession>
<comment type="caution">
    <text evidence="1">The sequence shown here is derived from an EMBL/GenBank/DDBJ whole genome shotgun (WGS) entry which is preliminary data.</text>
</comment>
<evidence type="ECO:0000313" key="2">
    <source>
        <dbReference type="Proteomes" id="UP000215145"/>
    </source>
</evidence>
<reference evidence="1 2" key="1">
    <citation type="submission" date="2017-07" db="EMBL/GenBank/DDBJ databases">
        <title>Paenibacillus herberti R33 genome sequencing and assembly.</title>
        <authorList>
            <person name="Su W."/>
        </authorList>
    </citation>
    <scope>NUCLEOTIDE SEQUENCE [LARGE SCALE GENOMIC DNA]</scope>
    <source>
        <strain evidence="1 2">R33</strain>
    </source>
</reference>
<keyword evidence="2" id="KW-1185">Reference proteome</keyword>
<sequence>MQSLKRSCEASVVERFTGNMAGADASMARQARLRGKLQRLKAATDKRAQCGMIPQAQAPFSKLSLSAS</sequence>
<dbReference type="Proteomes" id="UP000215145">
    <property type="component" value="Unassembled WGS sequence"/>
</dbReference>
<organism evidence="1 2">
    <name type="scientific">Paenibacillus herberti</name>
    <dbReference type="NCBI Taxonomy" id="1619309"/>
    <lineage>
        <taxon>Bacteria</taxon>
        <taxon>Bacillati</taxon>
        <taxon>Bacillota</taxon>
        <taxon>Bacilli</taxon>
        <taxon>Bacillales</taxon>
        <taxon>Paenibacillaceae</taxon>
        <taxon>Paenibacillus</taxon>
    </lineage>
</organism>
<evidence type="ECO:0000313" key="1">
    <source>
        <dbReference type="EMBL" id="OXM17121.1"/>
    </source>
</evidence>
<dbReference type="EMBL" id="NMUQ01000001">
    <property type="protein sequence ID" value="OXM17121.1"/>
    <property type="molecule type" value="Genomic_DNA"/>
</dbReference>
<name>A0A229P4Z0_9BACL</name>
<gene>
    <name evidence="1" type="ORF">CGZ75_11000</name>
</gene>